<dbReference type="EMBL" id="CP101989">
    <property type="protein sequence ID" value="UUI65860.1"/>
    <property type="molecule type" value="Genomic_DNA"/>
</dbReference>
<accession>A0ABY5K9W9</accession>
<name>A0ABY5K9W9_9CELL</name>
<proteinExistence type="predicted"/>
<dbReference type="Proteomes" id="UP001317322">
    <property type="component" value="Chromosome"/>
</dbReference>
<organism evidence="1 2">
    <name type="scientific">Cellulomonas wangsupingiae</name>
    <dbReference type="NCBI Taxonomy" id="2968085"/>
    <lineage>
        <taxon>Bacteria</taxon>
        <taxon>Bacillati</taxon>
        <taxon>Actinomycetota</taxon>
        <taxon>Actinomycetes</taxon>
        <taxon>Micrococcales</taxon>
        <taxon>Cellulomonadaceae</taxon>
        <taxon>Cellulomonas</taxon>
    </lineage>
</organism>
<protein>
    <submittedName>
        <fullName evidence="1">Uncharacterized protein</fullName>
    </submittedName>
</protein>
<dbReference type="RefSeq" id="WP_227563926.1">
    <property type="nucleotide sequence ID" value="NZ_CP101989.1"/>
</dbReference>
<sequence length="162" mass="16971">MSDRTPLPSAKHVRDLLEGLLGREVEVRTGAAMVDPAATAGALVGVYVDRLLQLRALCLMDVPAAARVGAAIGLVPARVADESALGDFLDPGLEENAREVLNVIASLLNTPDAPHVRLDAVVAPREALPVDVAPWVRAYVPRIDLEVDVSGYGPGGLSLLVV</sequence>
<keyword evidence="2" id="KW-1185">Reference proteome</keyword>
<evidence type="ECO:0000313" key="1">
    <source>
        <dbReference type="EMBL" id="UUI65860.1"/>
    </source>
</evidence>
<gene>
    <name evidence="1" type="ORF">NP075_03760</name>
</gene>
<evidence type="ECO:0000313" key="2">
    <source>
        <dbReference type="Proteomes" id="UP001317322"/>
    </source>
</evidence>
<reference evidence="1 2" key="1">
    <citation type="submission" date="2022-07" db="EMBL/GenBank/DDBJ databases">
        <title>Novel species in genus cellulomonas.</title>
        <authorList>
            <person name="Ye L."/>
        </authorList>
    </citation>
    <scope>NUCLEOTIDE SEQUENCE [LARGE SCALE GENOMIC DNA]</scope>
    <source>
        <strain evidence="2">zg-Y908</strain>
    </source>
</reference>